<accession>A0AAJ1THW6</accession>
<dbReference type="AlphaFoldDB" id="A0AAJ1THW6"/>
<dbReference type="EMBL" id="JAUSUV010000002">
    <property type="protein sequence ID" value="MDQ0416481.1"/>
    <property type="molecule type" value="Genomic_DNA"/>
</dbReference>
<sequence length="132" mass="14631">MANFMFLPTTEPDRMRVGLEWILCHDGNPKILLSLLVPQERGWVSPTREDPYMKALQPALDADLLVISAGGNSRAHNNLHPTSHFVIGGFDDKGSSDKSGYDEHPSASHGFNGDGYWRPDLLAPYTYLPVPI</sequence>
<comment type="caution">
    <text evidence="1">The sequence shown here is derived from an EMBL/GenBank/DDBJ whole genome shotgun (WGS) entry which is preliminary data.</text>
</comment>
<organism evidence="1 2">
    <name type="scientific">Croceifilum oryzae</name>
    <dbReference type="NCBI Taxonomy" id="1553429"/>
    <lineage>
        <taxon>Bacteria</taxon>
        <taxon>Bacillati</taxon>
        <taxon>Bacillota</taxon>
        <taxon>Bacilli</taxon>
        <taxon>Bacillales</taxon>
        <taxon>Thermoactinomycetaceae</taxon>
        <taxon>Croceifilum</taxon>
    </lineage>
</organism>
<proteinExistence type="predicted"/>
<keyword evidence="2" id="KW-1185">Reference proteome</keyword>
<dbReference type="Proteomes" id="UP001238450">
    <property type="component" value="Unassembled WGS sequence"/>
</dbReference>
<evidence type="ECO:0000313" key="1">
    <source>
        <dbReference type="EMBL" id="MDQ0416481.1"/>
    </source>
</evidence>
<reference evidence="1 2" key="1">
    <citation type="submission" date="2023-07" db="EMBL/GenBank/DDBJ databases">
        <title>Genomic Encyclopedia of Type Strains, Phase IV (KMG-IV): sequencing the most valuable type-strain genomes for metagenomic binning, comparative biology and taxonomic classification.</title>
        <authorList>
            <person name="Goeker M."/>
        </authorList>
    </citation>
    <scope>NUCLEOTIDE SEQUENCE [LARGE SCALE GENOMIC DNA]</scope>
    <source>
        <strain evidence="1 2">DSM 46876</strain>
    </source>
</reference>
<dbReference type="RefSeq" id="WP_307250956.1">
    <property type="nucleotide sequence ID" value="NZ_JAUSUV010000002.1"/>
</dbReference>
<evidence type="ECO:0008006" key="3">
    <source>
        <dbReference type="Google" id="ProtNLM"/>
    </source>
</evidence>
<evidence type="ECO:0000313" key="2">
    <source>
        <dbReference type="Proteomes" id="UP001238450"/>
    </source>
</evidence>
<gene>
    <name evidence="1" type="ORF">J2Z48_000645</name>
</gene>
<protein>
    <recommendedName>
        <fullName evidence="3">Peptidase S8/S53 domain-containing protein</fullName>
    </recommendedName>
</protein>
<name>A0AAJ1THW6_9BACL</name>